<accession>A0A087MJT7</accession>
<reference evidence="2" key="1">
    <citation type="submission" date="2013-08" db="EMBL/GenBank/DDBJ databases">
        <title>Genome sequencing of Arenimonas donghaensis.</title>
        <authorList>
            <person name="Chen F."/>
            <person name="Wang G."/>
        </authorList>
    </citation>
    <scope>NUCLEOTIDE SEQUENCE [LARGE SCALE GENOMIC DNA]</scope>
    <source>
        <strain evidence="2">HO3-R19</strain>
    </source>
</reference>
<dbReference type="Proteomes" id="UP000029085">
    <property type="component" value="Unassembled WGS sequence"/>
</dbReference>
<name>A0A087MJT7_9GAMM</name>
<gene>
    <name evidence="1" type="ORF">N788_11480</name>
</gene>
<evidence type="ECO:0000313" key="2">
    <source>
        <dbReference type="Proteomes" id="UP000029085"/>
    </source>
</evidence>
<comment type="caution">
    <text evidence="1">The sequence shown here is derived from an EMBL/GenBank/DDBJ whole genome shotgun (WGS) entry which is preliminary data.</text>
</comment>
<evidence type="ECO:0000313" key="1">
    <source>
        <dbReference type="EMBL" id="KFL37140.1"/>
    </source>
</evidence>
<dbReference type="AlphaFoldDB" id="A0A087MJT7"/>
<dbReference type="EMBL" id="AVCJ01000007">
    <property type="protein sequence ID" value="KFL37140.1"/>
    <property type="molecule type" value="Genomic_DNA"/>
</dbReference>
<organism evidence="1 2">
    <name type="scientific">Arenimonas donghaensis DSM 18148 = HO3-R19</name>
    <dbReference type="NCBI Taxonomy" id="1121014"/>
    <lineage>
        <taxon>Bacteria</taxon>
        <taxon>Pseudomonadati</taxon>
        <taxon>Pseudomonadota</taxon>
        <taxon>Gammaproteobacteria</taxon>
        <taxon>Lysobacterales</taxon>
        <taxon>Lysobacteraceae</taxon>
        <taxon>Arenimonas</taxon>
    </lineage>
</organism>
<sequence>MAALDQWLEGVWRLLAPLHPESLTLVQSTQTRAPIEWCEEALPEQDVVGAYPSQDAGAGVGWLVEVGSRDEATFGLLLCTSQVIPRGSADLKLAASIARASFRLLWPDPGKSAHEGVDASLHELRNAINCVAMSATLVAGPELPAGLRGFADDLNSGVSRSLKALRDMADHLKQ</sequence>
<protein>
    <submittedName>
        <fullName evidence="1">Uncharacterized protein</fullName>
    </submittedName>
</protein>
<dbReference type="RefSeq" id="WP_034222021.1">
    <property type="nucleotide sequence ID" value="NZ_AVCJ01000007.1"/>
</dbReference>
<keyword evidence="2" id="KW-1185">Reference proteome</keyword>
<proteinExistence type="predicted"/>
<reference evidence="1 2" key="2">
    <citation type="journal article" date="2015" name="Stand. Genomic Sci.">
        <title>High quality draft genomic sequence of Arenimonas donghaensis DSM 18148(T).</title>
        <authorList>
            <person name="Chen F."/>
            <person name="Wang H."/>
            <person name="Cao Y."/>
            <person name="Li X."/>
            <person name="Wang G."/>
        </authorList>
    </citation>
    <scope>NUCLEOTIDE SEQUENCE [LARGE SCALE GENOMIC DNA]</scope>
    <source>
        <strain evidence="1 2">HO3-R19</strain>
    </source>
</reference>